<evidence type="ECO:0000256" key="1">
    <source>
        <dbReference type="SAM" id="MobiDB-lite"/>
    </source>
</evidence>
<feature type="transmembrane region" description="Helical" evidence="2">
    <location>
        <begin position="83"/>
        <end position="105"/>
    </location>
</feature>
<dbReference type="AlphaFoldDB" id="C7DH35"/>
<evidence type="ECO:0000313" key="4">
    <source>
        <dbReference type="Proteomes" id="UP000332487"/>
    </source>
</evidence>
<dbReference type="Proteomes" id="UP000332487">
    <property type="component" value="Unassembled WGS sequence"/>
</dbReference>
<protein>
    <recommendedName>
        <fullName evidence="5">Multipass membrane protein</fullName>
    </recommendedName>
</protein>
<proteinExistence type="predicted"/>
<evidence type="ECO:0008006" key="5">
    <source>
        <dbReference type="Google" id="ProtNLM"/>
    </source>
</evidence>
<sequence length="211" mass="22727">MGLGAIFIVIIIAVDFLISMWDAYAGGYSLGAIKAKGDKSKFRKAAAYSAVGLGLVGATYVMAIVLGFLAYYASYITLSSFQFLLSFDFIFLGILIIGFGFIITVQSIIIAVRKPGAWSIIIALYNSFAMAFDISMYISSFKESMGVIRSTGRRSQGNAYMIILIAVLIAAVMVHAAYKHGYRKASGSMQHRGAKAQGSGMMETVGRRGKS</sequence>
<accession>C7DH35</accession>
<feature type="region of interest" description="Disordered" evidence="1">
    <location>
        <begin position="189"/>
        <end position="211"/>
    </location>
</feature>
<feature type="transmembrane region" description="Helical" evidence="2">
    <location>
        <begin position="117"/>
        <end position="139"/>
    </location>
</feature>
<keyword evidence="2" id="KW-0812">Transmembrane</keyword>
<feature type="transmembrane region" description="Helical" evidence="2">
    <location>
        <begin position="6"/>
        <end position="24"/>
    </location>
</feature>
<dbReference type="EMBL" id="GG697240">
    <property type="protein sequence ID" value="EET89937.1"/>
    <property type="molecule type" value="Genomic_DNA"/>
</dbReference>
<reference evidence="3 4" key="2">
    <citation type="journal article" date="2010" name="Proc. Natl. Acad. Sci. U.S.A.">
        <title>Enigmatic, ultrasmall, uncultivated Archaea.</title>
        <authorList>
            <person name="Baker B.J."/>
            <person name="Comolli L.R."/>
            <person name="Dick G.J."/>
            <person name="Hauser L.J."/>
            <person name="Hyatt D."/>
            <person name="Dill B.D."/>
            <person name="Land M.L."/>
            <person name="Verberkmoes N.C."/>
            <person name="Hettich R.L."/>
            <person name="Banfield J.F."/>
        </authorList>
    </citation>
    <scope>NUCLEOTIDE SEQUENCE [LARGE SCALE GENOMIC DNA]</scope>
    <source>
        <strain evidence="3">ARMAN-2</strain>
    </source>
</reference>
<name>C7DH35_MICA2</name>
<organism evidence="3 4">
    <name type="scientific">Candidatus Micrarchaeum acidiphilum ARMAN-2</name>
    <dbReference type="NCBI Taxonomy" id="425595"/>
    <lineage>
        <taxon>Archaea</taxon>
        <taxon>Candidatus Micrarchaeota</taxon>
        <taxon>Candidatus Micrarchaeia</taxon>
        <taxon>Candidatus Micrarchaeales</taxon>
        <taxon>Candidatus Micrarchaeaceae</taxon>
        <taxon>Candidatus Micrarchaeum</taxon>
    </lineage>
</organism>
<feature type="transmembrane region" description="Helical" evidence="2">
    <location>
        <begin position="45"/>
        <end position="71"/>
    </location>
</feature>
<evidence type="ECO:0000313" key="3">
    <source>
        <dbReference type="EMBL" id="EET89937.1"/>
    </source>
</evidence>
<feature type="transmembrane region" description="Helical" evidence="2">
    <location>
        <begin position="159"/>
        <end position="178"/>
    </location>
</feature>
<reference evidence="3 4" key="1">
    <citation type="journal article" date="2009" name="Genome Biol.">
        <title>Community-wide analysis of microbial genome sequence signatures.</title>
        <authorList>
            <person name="Dick G.J."/>
            <person name="Andersson A.F."/>
            <person name="Baker B.J."/>
            <person name="Simmons S.L."/>
            <person name="Thomas B.C."/>
            <person name="Yelton A.P."/>
            <person name="Banfield J.F."/>
        </authorList>
    </citation>
    <scope>NUCLEOTIDE SEQUENCE [LARGE SCALE GENOMIC DNA]</scope>
    <source>
        <strain evidence="3">ARMAN-2</strain>
    </source>
</reference>
<keyword evidence="2" id="KW-1133">Transmembrane helix</keyword>
<keyword evidence="2" id="KW-0472">Membrane</keyword>
<evidence type="ECO:0000256" key="2">
    <source>
        <dbReference type="SAM" id="Phobius"/>
    </source>
</evidence>
<keyword evidence="4" id="KW-1185">Reference proteome</keyword>
<gene>
    <name evidence="3" type="ORF">UNLARM2_0381</name>
</gene>